<evidence type="ECO:0000313" key="1">
    <source>
        <dbReference type="EMBL" id="KAJ8705638.1"/>
    </source>
</evidence>
<proteinExistence type="predicted"/>
<gene>
    <name evidence="1" type="ORF">PYW08_012684</name>
</gene>
<name>A0ACC2Q5W3_9NEOP</name>
<accession>A0ACC2Q5W3</accession>
<keyword evidence="2" id="KW-1185">Reference proteome</keyword>
<dbReference type="Proteomes" id="UP001231649">
    <property type="component" value="Chromosome 31"/>
</dbReference>
<sequence>MYSYVKNIKKYFYRCLAHLINETNITIITCAFNIETNIKKNPKQFWQHITSLRCKGGFQSTITHHGNALSGVDAANAFAEYFSSVFLPDFPELNANKINNRDTTSNSNYINIAQISSEDVERSINKLRLSSSAGPDNIPSSMLKLFKKYLSGPLCRIYNLALRTGKYPSKWKISWVTPIPKKGAKASVEDFRPFAILSSPAKVFEHILHKEILRQVNKYPCNEQHGFRVKRSVNTNLVTLADYIATSMDLGRQVDVLYFDFQKAFDRINNDILLEKLSAIGFAPNLLILIADYLRDRQQYVRLGMYNSQPYNTRSGVSQGSILGPLLFLIMINDIPQVLNHSKCLLYADDLKLYSEVQTLADCAALQKDIDAISEWSVINKMNFNPSKCCIMSFSRSRNPIQFTYIINDVEIPRVMAIKDLGVIFDTRLTFHDHIVSLAKESFRRLGFVLRSCREFTNHQVIRLLYNTLVRSKLDSSSCVWNPYEKSYTLMIEKVQKAFLRYFYKRRFGYYPYLYPTKFLLGCLGFTSLQVRRAFDQLVTACKIIHGTIDSPSLHEELCKIFVPDNYCRARRHKLFVVPRCRTVARRISHSTNVNLTQRSP</sequence>
<organism evidence="1 2">
    <name type="scientific">Mythimna loreyi</name>
    <dbReference type="NCBI Taxonomy" id="667449"/>
    <lineage>
        <taxon>Eukaryota</taxon>
        <taxon>Metazoa</taxon>
        <taxon>Ecdysozoa</taxon>
        <taxon>Arthropoda</taxon>
        <taxon>Hexapoda</taxon>
        <taxon>Insecta</taxon>
        <taxon>Pterygota</taxon>
        <taxon>Neoptera</taxon>
        <taxon>Endopterygota</taxon>
        <taxon>Lepidoptera</taxon>
        <taxon>Glossata</taxon>
        <taxon>Ditrysia</taxon>
        <taxon>Noctuoidea</taxon>
        <taxon>Noctuidae</taxon>
        <taxon>Noctuinae</taxon>
        <taxon>Hadenini</taxon>
        <taxon>Mythimna</taxon>
    </lineage>
</organism>
<comment type="caution">
    <text evidence="1">The sequence shown here is derived from an EMBL/GenBank/DDBJ whole genome shotgun (WGS) entry which is preliminary data.</text>
</comment>
<protein>
    <submittedName>
        <fullName evidence="1">Uncharacterized protein</fullName>
    </submittedName>
</protein>
<dbReference type="EMBL" id="CM056807">
    <property type="protein sequence ID" value="KAJ8705638.1"/>
    <property type="molecule type" value="Genomic_DNA"/>
</dbReference>
<evidence type="ECO:0000313" key="2">
    <source>
        <dbReference type="Proteomes" id="UP001231649"/>
    </source>
</evidence>
<reference evidence="1" key="1">
    <citation type="submission" date="2023-03" db="EMBL/GenBank/DDBJ databases">
        <title>Chromosome-level genomes of two armyworms, Mythimna separata and Mythimna loreyi, provide insights into the biosynthesis and reception of sex pheromones.</title>
        <authorList>
            <person name="Zhao H."/>
        </authorList>
    </citation>
    <scope>NUCLEOTIDE SEQUENCE</scope>
    <source>
        <strain evidence="1">BeijingLab</strain>
    </source>
</reference>